<keyword evidence="3" id="KW-1185">Reference proteome</keyword>
<protein>
    <submittedName>
        <fullName evidence="2">Plasmid stabilization system protein ParE</fullName>
    </submittedName>
</protein>
<proteinExistence type="predicted"/>
<dbReference type="InterPro" id="IPR007712">
    <property type="entry name" value="RelE/ParE_toxin"/>
</dbReference>
<name>A0AB73T4Q3_9FIRM</name>
<evidence type="ECO:0000313" key="3">
    <source>
        <dbReference type="Proteomes" id="UP000245412"/>
    </source>
</evidence>
<dbReference type="AlphaFoldDB" id="A0AB73T4Q3"/>
<dbReference type="RefSeq" id="WP_109626178.1">
    <property type="nucleotide sequence ID" value="NZ_JANKBI010000003.1"/>
</dbReference>
<comment type="caution">
    <text evidence="2">The sequence shown here is derived from an EMBL/GenBank/DDBJ whole genome shotgun (WGS) entry which is preliminary data.</text>
</comment>
<dbReference type="Pfam" id="PF05016">
    <property type="entry name" value="ParE_toxin"/>
    <property type="match status" value="1"/>
</dbReference>
<sequence>MYSVIIDSKAGRDLEDIIIYITETLKAPDAARNLYHKIKQEILNLELMPYRCPLIAEPPYSQIGVRKLFVENYIAFFVVDEAAHEVHIFRILYNHREWHDLL</sequence>
<dbReference type="Gene3D" id="3.30.2310.20">
    <property type="entry name" value="RelE-like"/>
    <property type="match status" value="1"/>
</dbReference>
<organism evidence="2 3">
    <name type="scientific">Murimonas intestini</name>
    <dbReference type="NCBI Taxonomy" id="1337051"/>
    <lineage>
        <taxon>Bacteria</taxon>
        <taxon>Bacillati</taxon>
        <taxon>Bacillota</taxon>
        <taxon>Clostridia</taxon>
        <taxon>Lachnospirales</taxon>
        <taxon>Lachnospiraceae</taxon>
        <taxon>Murimonas</taxon>
    </lineage>
</organism>
<accession>A0AB73T4Q3</accession>
<dbReference type="Proteomes" id="UP000245412">
    <property type="component" value="Unassembled WGS sequence"/>
</dbReference>
<evidence type="ECO:0000256" key="1">
    <source>
        <dbReference type="ARBA" id="ARBA00022649"/>
    </source>
</evidence>
<dbReference type="EMBL" id="QGGY01000005">
    <property type="protein sequence ID" value="PWJ76111.1"/>
    <property type="molecule type" value="Genomic_DNA"/>
</dbReference>
<evidence type="ECO:0000313" key="2">
    <source>
        <dbReference type="EMBL" id="PWJ76111.1"/>
    </source>
</evidence>
<dbReference type="InterPro" id="IPR035093">
    <property type="entry name" value="RelE/ParE_toxin_dom_sf"/>
</dbReference>
<gene>
    <name evidence="2" type="ORF">C7383_105146</name>
</gene>
<reference evidence="2 3" key="1">
    <citation type="submission" date="2018-05" db="EMBL/GenBank/DDBJ databases">
        <authorList>
            <person name="Goeker M."/>
            <person name="Huntemann M."/>
            <person name="Clum A."/>
            <person name="Pillay M."/>
            <person name="Palaniappan K."/>
            <person name="Varghese N."/>
            <person name="Mikhailova N."/>
            <person name="Stamatis D."/>
            <person name="Reddy T."/>
            <person name="Daum C."/>
            <person name="Shapiro N."/>
            <person name="Ivanova N."/>
            <person name="Kyrpides N."/>
            <person name="Woyke T."/>
        </authorList>
    </citation>
    <scope>NUCLEOTIDE SEQUENCE [LARGE SCALE GENOMIC DNA]</scope>
    <source>
        <strain evidence="2 3">DSM 26524</strain>
    </source>
</reference>
<keyword evidence="1" id="KW-1277">Toxin-antitoxin system</keyword>